<dbReference type="Proteomes" id="UP001054945">
    <property type="component" value="Unassembled WGS sequence"/>
</dbReference>
<evidence type="ECO:0000256" key="1">
    <source>
        <dbReference type="SAM" id="MobiDB-lite"/>
    </source>
</evidence>
<evidence type="ECO:0000313" key="3">
    <source>
        <dbReference type="Proteomes" id="UP001054945"/>
    </source>
</evidence>
<evidence type="ECO:0000313" key="2">
    <source>
        <dbReference type="EMBL" id="GIY61886.1"/>
    </source>
</evidence>
<feature type="compositionally biased region" description="Polar residues" evidence="1">
    <location>
        <begin position="1"/>
        <end position="10"/>
    </location>
</feature>
<feature type="region of interest" description="Disordered" evidence="1">
    <location>
        <begin position="1"/>
        <end position="29"/>
    </location>
</feature>
<protein>
    <submittedName>
        <fullName evidence="2">Uncharacterized protein</fullName>
    </submittedName>
</protein>
<proteinExistence type="predicted"/>
<name>A0AAV4UVF8_CAEEX</name>
<gene>
    <name evidence="2" type="ORF">CEXT_24781</name>
</gene>
<accession>A0AAV4UVF8</accession>
<dbReference type="EMBL" id="BPLR01013544">
    <property type="protein sequence ID" value="GIY61886.1"/>
    <property type="molecule type" value="Genomic_DNA"/>
</dbReference>
<comment type="caution">
    <text evidence="2">The sequence shown here is derived from an EMBL/GenBank/DDBJ whole genome shotgun (WGS) entry which is preliminary data.</text>
</comment>
<sequence length="88" mass="10360">MSTWGKASHAQSKRQLPKTNEGHPSSRLIDGRVHSSREKLAEFVEEEVNILSIKSMINSDYFALIFGVRKFLFHRFLWDLLRSHWRGF</sequence>
<keyword evidence="3" id="KW-1185">Reference proteome</keyword>
<organism evidence="2 3">
    <name type="scientific">Caerostris extrusa</name>
    <name type="common">Bark spider</name>
    <name type="synonym">Caerostris bankana</name>
    <dbReference type="NCBI Taxonomy" id="172846"/>
    <lineage>
        <taxon>Eukaryota</taxon>
        <taxon>Metazoa</taxon>
        <taxon>Ecdysozoa</taxon>
        <taxon>Arthropoda</taxon>
        <taxon>Chelicerata</taxon>
        <taxon>Arachnida</taxon>
        <taxon>Araneae</taxon>
        <taxon>Araneomorphae</taxon>
        <taxon>Entelegynae</taxon>
        <taxon>Araneoidea</taxon>
        <taxon>Araneidae</taxon>
        <taxon>Caerostris</taxon>
    </lineage>
</organism>
<dbReference type="AlphaFoldDB" id="A0AAV4UVF8"/>
<reference evidence="2 3" key="1">
    <citation type="submission" date="2021-06" db="EMBL/GenBank/DDBJ databases">
        <title>Caerostris extrusa draft genome.</title>
        <authorList>
            <person name="Kono N."/>
            <person name="Arakawa K."/>
        </authorList>
    </citation>
    <scope>NUCLEOTIDE SEQUENCE [LARGE SCALE GENOMIC DNA]</scope>
</reference>